<organism evidence="1">
    <name type="scientific">marine sediment metagenome</name>
    <dbReference type="NCBI Taxonomy" id="412755"/>
    <lineage>
        <taxon>unclassified sequences</taxon>
        <taxon>metagenomes</taxon>
        <taxon>ecological metagenomes</taxon>
    </lineage>
</organism>
<sequence>CVTFLNFVNILAIVYYVDTTVKLYNVKNN</sequence>
<feature type="non-terminal residue" evidence="1">
    <location>
        <position position="1"/>
    </location>
</feature>
<comment type="caution">
    <text evidence="1">The sequence shown here is derived from an EMBL/GenBank/DDBJ whole genome shotgun (WGS) entry which is preliminary data.</text>
</comment>
<gene>
    <name evidence="1" type="ORF">S06H3_27654</name>
</gene>
<accession>X1LU67</accession>
<name>X1LU67_9ZZZZ</name>
<dbReference type="AlphaFoldDB" id="X1LU67"/>
<protein>
    <submittedName>
        <fullName evidence="1">Uncharacterized protein</fullName>
    </submittedName>
</protein>
<reference evidence="1" key="1">
    <citation type="journal article" date="2014" name="Front. Microbiol.">
        <title>High frequency of phylogenetically diverse reductive dehalogenase-homologous genes in deep subseafloor sedimentary metagenomes.</title>
        <authorList>
            <person name="Kawai M."/>
            <person name="Futagami T."/>
            <person name="Toyoda A."/>
            <person name="Takaki Y."/>
            <person name="Nishi S."/>
            <person name="Hori S."/>
            <person name="Arai W."/>
            <person name="Tsubouchi T."/>
            <person name="Morono Y."/>
            <person name="Uchiyama I."/>
            <person name="Ito T."/>
            <person name="Fujiyama A."/>
            <person name="Inagaki F."/>
            <person name="Takami H."/>
        </authorList>
    </citation>
    <scope>NUCLEOTIDE SEQUENCE</scope>
    <source>
        <strain evidence="1">Expedition CK06-06</strain>
    </source>
</reference>
<dbReference type="EMBL" id="BARV01016062">
    <property type="protein sequence ID" value="GAI22638.1"/>
    <property type="molecule type" value="Genomic_DNA"/>
</dbReference>
<evidence type="ECO:0000313" key="1">
    <source>
        <dbReference type="EMBL" id="GAI22638.1"/>
    </source>
</evidence>
<proteinExistence type="predicted"/>